<organism evidence="2 3">
    <name type="scientific">Colletotrichum chrysophilum</name>
    <dbReference type="NCBI Taxonomy" id="1836956"/>
    <lineage>
        <taxon>Eukaryota</taxon>
        <taxon>Fungi</taxon>
        <taxon>Dikarya</taxon>
        <taxon>Ascomycota</taxon>
        <taxon>Pezizomycotina</taxon>
        <taxon>Sordariomycetes</taxon>
        <taxon>Hypocreomycetidae</taxon>
        <taxon>Glomerellales</taxon>
        <taxon>Glomerellaceae</taxon>
        <taxon>Colletotrichum</taxon>
        <taxon>Colletotrichum gloeosporioides species complex</taxon>
    </lineage>
</organism>
<evidence type="ECO:0000313" key="2">
    <source>
        <dbReference type="EMBL" id="KAK1848586.1"/>
    </source>
</evidence>
<dbReference type="AlphaFoldDB" id="A0AAD9AI02"/>
<dbReference type="Proteomes" id="UP001243330">
    <property type="component" value="Unassembled WGS sequence"/>
</dbReference>
<accession>A0AAD9AI02</accession>
<protein>
    <submittedName>
        <fullName evidence="2">Uncharacterized protein</fullName>
    </submittedName>
</protein>
<keyword evidence="3" id="KW-1185">Reference proteome</keyword>
<gene>
    <name evidence="2" type="ORF">CCHR01_08783</name>
</gene>
<evidence type="ECO:0000256" key="1">
    <source>
        <dbReference type="SAM" id="MobiDB-lite"/>
    </source>
</evidence>
<name>A0AAD9AI02_9PEZI</name>
<dbReference type="EMBL" id="JAQOWY010000167">
    <property type="protein sequence ID" value="KAK1848586.1"/>
    <property type="molecule type" value="Genomic_DNA"/>
</dbReference>
<feature type="region of interest" description="Disordered" evidence="1">
    <location>
        <begin position="405"/>
        <end position="430"/>
    </location>
</feature>
<comment type="caution">
    <text evidence="2">The sequence shown here is derived from an EMBL/GenBank/DDBJ whole genome shotgun (WGS) entry which is preliminary data.</text>
</comment>
<proteinExistence type="predicted"/>
<evidence type="ECO:0000313" key="3">
    <source>
        <dbReference type="Proteomes" id="UP001243330"/>
    </source>
</evidence>
<feature type="region of interest" description="Disordered" evidence="1">
    <location>
        <begin position="39"/>
        <end position="83"/>
    </location>
</feature>
<sequence length="430" mass="48351">MISEIRRGVHTVWGGIGASEERKLRNVLQKPVDDVGTLEKMLSSTTKRRREGYDSVIDTKRHKTHRSSEEPSHHNKNSVSPPHIAADAYCKTEKTEDDVDLISTTSFNPVVDLTSNTTSDEESHQASMTSGVDAFLASAATVNEQCVHENDTYATRRRLIKKEDDDSSEEEACDAMVKPQGAHQDESPNAIEVWFRDKVHRGHEILGLLALLDFHESDPANCKAGSESCRNVRRKVEAAEHLMGYDWEKTVDPLARVVSWHLKDTGEDLEDVLEKFQDHAKKIEPQPDWDDLLLDNAECIDRFRPSQKHHIYGTGVERLPTSTSELFLPDRQTTLCSSSSRSRLSPRIVAGTPNKTEQSQYISHLSNASTVSRGHQTIYTPGSSCQKEAMGTSRIVSKKVHWPTGKETVADTGKNFTRDRREARRQRRGA</sequence>
<reference evidence="2" key="1">
    <citation type="submission" date="2023-01" db="EMBL/GenBank/DDBJ databases">
        <title>Colletotrichum chrysophilum M932 genome sequence.</title>
        <authorList>
            <person name="Baroncelli R."/>
        </authorList>
    </citation>
    <scope>NUCLEOTIDE SEQUENCE</scope>
    <source>
        <strain evidence="2">M932</strain>
    </source>
</reference>